<evidence type="ECO:0008006" key="3">
    <source>
        <dbReference type="Google" id="ProtNLM"/>
    </source>
</evidence>
<protein>
    <recommendedName>
        <fullName evidence="3">LysR substrate binding domain-containing protein</fullName>
    </recommendedName>
</protein>
<proteinExistence type="predicted"/>
<sequence>MAILRSWSATPSLIRQELECGLLHEIGILADSEVEVWLLYSSRRHVSSRLRVFSDLLLETFPDARMI</sequence>
<evidence type="ECO:0000313" key="1">
    <source>
        <dbReference type="EMBL" id="MEM4988985.1"/>
    </source>
</evidence>
<dbReference type="Gene3D" id="3.40.190.290">
    <property type="match status" value="1"/>
</dbReference>
<name>A0ABU9PYD1_9BURK</name>
<reference evidence="1 2" key="1">
    <citation type="submission" date="2024-02" db="EMBL/GenBank/DDBJ databases">
        <title>Draft genome sequence of Collimonas sp. strain H4R21, an effective mineral-weathering bacterial strain isolated from the beech rhizosphere.</title>
        <authorList>
            <person name="Morin E."/>
            <person name="Uroz S."/>
            <person name="Leveau J.H.J."/>
            <person name="Kumar R."/>
            <person name="Rey M.W."/>
            <person name="Pham J."/>
        </authorList>
    </citation>
    <scope>NUCLEOTIDE SEQUENCE [LARGE SCALE GENOMIC DNA]</scope>
    <source>
        <strain evidence="1 2">H4R21</strain>
    </source>
</reference>
<keyword evidence="2" id="KW-1185">Reference proteome</keyword>
<gene>
    <name evidence="1" type="ORF">V8G57_16445</name>
</gene>
<dbReference type="Proteomes" id="UP001495910">
    <property type="component" value="Unassembled WGS sequence"/>
</dbReference>
<accession>A0ABU9PYD1</accession>
<comment type="caution">
    <text evidence="1">The sequence shown here is derived from an EMBL/GenBank/DDBJ whole genome shotgun (WGS) entry which is preliminary data.</text>
</comment>
<evidence type="ECO:0000313" key="2">
    <source>
        <dbReference type="Proteomes" id="UP001495910"/>
    </source>
</evidence>
<dbReference type="RefSeq" id="WP_342830278.1">
    <property type="nucleotide sequence ID" value="NZ_JBANDC010000011.1"/>
</dbReference>
<dbReference type="EMBL" id="JBANDC010000011">
    <property type="protein sequence ID" value="MEM4988985.1"/>
    <property type="molecule type" value="Genomic_DNA"/>
</dbReference>
<dbReference type="SUPFAM" id="SSF53850">
    <property type="entry name" value="Periplasmic binding protein-like II"/>
    <property type="match status" value="1"/>
</dbReference>
<organism evidence="1 2">
    <name type="scientific">Collimonas rhizosphaerae</name>
    <dbReference type="NCBI Taxonomy" id="3126357"/>
    <lineage>
        <taxon>Bacteria</taxon>
        <taxon>Pseudomonadati</taxon>
        <taxon>Pseudomonadota</taxon>
        <taxon>Betaproteobacteria</taxon>
        <taxon>Burkholderiales</taxon>
        <taxon>Oxalobacteraceae</taxon>
        <taxon>Collimonas</taxon>
    </lineage>
</organism>